<sequence>MDFDQPAPTGDRFTGTARIAGTAATSAVRRQRIALAALYAVLTLLAVWIIHDFLPAVAWAGVIAIALWPLLQRLEAWPALRHRPRATAALLTLLVTVIFVLPLGLGVGQAAGEARALYGAARDIEQSGIAVPAWVQRLPVGARQVDAWWRTNLSEPGKAGHFAMRVPRATLLLYGRRFGGRVLHAIVQFGFTLLILFFVFASGSRLPAQLLDAARRGVGADGATLLVRMVGAVRGTVSGLVLVGCGEGLLLGIAYALTGVPHAALLGGVSAVAAMLPFCAPLLFCGAALYLFLNAAPVAGACLLGAGLLIVGVAEHFVRPALIGGSSRLPFLLVLLGILGGAETLGPLGLFVGPALMTVLTVFWREWVGASR</sequence>
<accession>A0A1H2PPQ9</accession>
<evidence type="ECO:0000256" key="3">
    <source>
        <dbReference type="ARBA" id="ARBA00022692"/>
    </source>
</evidence>
<keyword evidence="3 6" id="KW-0812">Transmembrane</keyword>
<feature type="transmembrane region" description="Helical" evidence="6">
    <location>
        <begin position="56"/>
        <end position="74"/>
    </location>
</feature>
<keyword evidence="4 6" id="KW-1133">Transmembrane helix</keyword>
<evidence type="ECO:0000313" key="7">
    <source>
        <dbReference type="EMBL" id="SDV48295.1"/>
    </source>
</evidence>
<dbReference type="InterPro" id="IPR002549">
    <property type="entry name" value="AI-2E-like"/>
</dbReference>
<feature type="transmembrane region" description="Helical" evidence="6">
    <location>
        <begin position="331"/>
        <end position="364"/>
    </location>
</feature>
<reference evidence="8" key="1">
    <citation type="submission" date="2016-09" db="EMBL/GenBank/DDBJ databases">
        <authorList>
            <person name="Varghese N."/>
            <person name="Submissions S."/>
        </authorList>
    </citation>
    <scope>NUCLEOTIDE SEQUENCE [LARGE SCALE GENOMIC DNA]</scope>
    <source>
        <strain evidence="8">JS23</strain>
    </source>
</reference>
<dbReference type="Proteomes" id="UP000243719">
    <property type="component" value="Unassembled WGS sequence"/>
</dbReference>
<keyword evidence="5 6" id="KW-0472">Membrane</keyword>
<keyword evidence="8" id="KW-1185">Reference proteome</keyword>
<protein>
    <submittedName>
        <fullName evidence="7">Predicted PurR-regulated permease PerM</fullName>
    </submittedName>
</protein>
<comment type="subcellular location">
    <subcellularLocation>
        <location evidence="1">Membrane</location>
        <topology evidence="1">Multi-pass membrane protein</topology>
    </subcellularLocation>
</comment>
<organism evidence="7 8">
    <name type="scientific">Chitinasiproducens palmae</name>
    <dbReference type="NCBI Taxonomy" id="1770053"/>
    <lineage>
        <taxon>Bacteria</taxon>
        <taxon>Pseudomonadati</taxon>
        <taxon>Pseudomonadota</taxon>
        <taxon>Betaproteobacteria</taxon>
        <taxon>Burkholderiales</taxon>
        <taxon>Burkholderiaceae</taxon>
        <taxon>Chitinasiproducens</taxon>
    </lineage>
</organism>
<dbReference type="Pfam" id="PF01594">
    <property type="entry name" value="AI-2E_transport"/>
    <property type="match status" value="1"/>
</dbReference>
<dbReference type="PANTHER" id="PTHR21716">
    <property type="entry name" value="TRANSMEMBRANE PROTEIN"/>
    <property type="match status" value="1"/>
</dbReference>
<name>A0A1H2PPQ9_9BURK</name>
<dbReference type="PANTHER" id="PTHR21716:SF61">
    <property type="entry name" value="BLR8064 PROTEIN"/>
    <property type="match status" value="1"/>
</dbReference>
<dbReference type="EMBL" id="FNLO01000004">
    <property type="protein sequence ID" value="SDV48295.1"/>
    <property type="molecule type" value="Genomic_DNA"/>
</dbReference>
<feature type="transmembrane region" description="Helical" evidence="6">
    <location>
        <begin position="33"/>
        <end position="50"/>
    </location>
</feature>
<dbReference type="GO" id="GO:0016020">
    <property type="term" value="C:membrane"/>
    <property type="evidence" value="ECO:0007669"/>
    <property type="project" value="UniProtKB-SubCell"/>
</dbReference>
<evidence type="ECO:0000256" key="4">
    <source>
        <dbReference type="ARBA" id="ARBA00022989"/>
    </source>
</evidence>
<dbReference type="STRING" id="1770053.SAMN05216551_104334"/>
<feature type="transmembrane region" description="Helical" evidence="6">
    <location>
        <begin position="291"/>
        <end position="311"/>
    </location>
</feature>
<evidence type="ECO:0000256" key="6">
    <source>
        <dbReference type="SAM" id="Phobius"/>
    </source>
</evidence>
<feature type="transmembrane region" description="Helical" evidence="6">
    <location>
        <begin position="182"/>
        <end position="201"/>
    </location>
</feature>
<feature type="transmembrane region" description="Helical" evidence="6">
    <location>
        <begin position="263"/>
        <end position="284"/>
    </location>
</feature>
<feature type="transmembrane region" description="Helical" evidence="6">
    <location>
        <begin position="237"/>
        <end position="257"/>
    </location>
</feature>
<comment type="similarity">
    <text evidence="2">Belongs to the autoinducer-2 exporter (AI-2E) (TC 2.A.86) family.</text>
</comment>
<gene>
    <name evidence="7" type="ORF">SAMN05216551_104334</name>
</gene>
<evidence type="ECO:0000256" key="2">
    <source>
        <dbReference type="ARBA" id="ARBA00009773"/>
    </source>
</evidence>
<feature type="transmembrane region" description="Helical" evidence="6">
    <location>
        <begin position="86"/>
        <end position="105"/>
    </location>
</feature>
<evidence type="ECO:0000313" key="8">
    <source>
        <dbReference type="Proteomes" id="UP000243719"/>
    </source>
</evidence>
<evidence type="ECO:0000256" key="1">
    <source>
        <dbReference type="ARBA" id="ARBA00004141"/>
    </source>
</evidence>
<evidence type="ECO:0000256" key="5">
    <source>
        <dbReference type="ARBA" id="ARBA00023136"/>
    </source>
</evidence>
<dbReference type="AlphaFoldDB" id="A0A1H2PPQ9"/>
<proteinExistence type="inferred from homology"/>